<dbReference type="InterPro" id="IPR050469">
    <property type="entry name" value="Diguanylate_Cyclase"/>
</dbReference>
<dbReference type="GO" id="GO:0005886">
    <property type="term" value="C:plasma membrane"/>
    <property type="evidence" value="ECO:0007669"/>
    <property type="project" value="TreeGrafter"/>
</dbReference>
<evidence type="ECO:0000313" key="2">
    <source>
        <dbReference type="EMBL" id="CAA9473744.1"/>
    </source>
</evidence>
<dbReference type="SMART" id="SM00267">
    <property type="entry name" value="GGDEF"/>
    <property type="match status" value="1"/>
</dbReference>
<dbReference type="CDD" id="cd01949">
    <property type="entry name" value="GGDEF"/>
    <property type="match status" value="1"/>
</dbReference>
<reference evidence="2" key="1">
    <citation type="submission" date="2020-02" db="EMBL/GenBank/DDBJ databases">
        <authorList>
            <person name="Meier V. D."/>
        </authorList>
    </citation>
    <scope>NUCLEOTIDE SEQUENCE</scope>
    <source>
        <strain evidence="2">AVDCRST_MAG38</strain>
    </source>
</reference>
<evidence type="ECO:0000259" key="1">
    <source>
        <dbReference type="PROSITE" id="PS50887"/>
    </source>
</evidence>
<name>A0A6J4RIS9_9ACTN</name>
<dbReference type="Gene3D" id="3.30.70.270">
    <property type="match status" value="1"/>
</dbReference>
<proteinExistence type="predicted"/>
<dbReference type="Pfam" id="PF00990">
    <property type="entry name" value="GGDEF"/>
    <property type="match status" value="1"/>
</dbReference>
<dbReference type="GO" id="GO:0043709">
    <property type="term" value="P:cell adhesion involved in single-species biofilm formation"/>
    <property type="evidence" value="ECO:0007669"/>
    <property type="project" value="TreeGrafter"/>
</dbReference>
<protein>
    <submittedName>
        <fullName evidence="2">Diguanylate cyclase/phosphodiesterase (GGDEF &amp; EAL domains) with PAS/PAC sensor(S)</fullName>
    </submittedName>
</protein>
<accession>A0A6J4RIS9</accession>
<dbReference type="GO" id="GO:0052621">
    <property type="term" value="F:diguanylate cyclase activity"/>
    <property type="evidence" value="ECO:0007669"/>
    <property type="project" value="TreeGrafter"/>
</dbReference>
<feature type="domain" description="GGDEF" evidence="1">
    <location>
        <begin position="195"/>
        <end position="325"/>
    </location>
</feature>
<gene>
    <name evidence="2" type="ORF">AVDCRST_MAG38-1506</name>
</gene>
<dbReference type="PANTHER" id="PTHR45138:SF24">
    <property type="entry name" value="DIGUANYLATE CYCLASE DGCC-RELATED"/>
    <property type="match status" value="1"/>
</dbReference>
<dbReference type="PROSITE" id="PS50887">
    <property type="entry name" value="GGDEF"/>
    <property type="match status" value="1"/>
</dbReference>
<dbReference type="NCBIfam" id="TIGR00254">
    <property type="entry name" value="GGDEF"/>
    <property type="match status" value="1"/>
</dbReference>
<dbReference type="InterPro" id="IPR000160">
    <property type="entry name" value="GGDEF_dom"/>
</dbReference>
<dbReference type="PANTHER" id="PTHR45138">
    <property type="entry name" value="REGULATORY COMPONENTS OF SENSORY TRANSDUCTION SYSTEM"/>
    <property type="match status" value="1"/>
</dbReference>
<dbReference type="SUPFAM" id="SSF55073">
    <property type="entry name" value="Nucleotide cyclase"/>
    <property type="match status" value="1"/>
</dbReference>
<organism evidence="2">
    <name type="scientific">uncultured Solirubrobacteraceae bacterium</name>
    <dbReference type="NCBI Taxonomy" id="1162706"/>
    <lineage>
        <taxon>Bacteria</taxon>
        <taxon>Bacillati</taxon>
        <taxon>Actinomycetota</taxon>
        <taxon>Thermoleophilia</taxon>
        <taxon>Solirubrobacterales</taxon>
        <taxon>Solirubrobacteraceae</taxon>
        <taxon>environmental samples</taxon>
    </lineage>
</organism>
<dbReference type="InterPro" id="IPR043128">
    <property type="entry name" value="Rev_trsase/Diguanyl_cyclase"/>
</dbReference>
<dbReference type="InterPro" id="IPR029787">
    <property type="entry name" value="Nucleotide_cyclase"/>
</dbReference>
<sequence length="325" mass="33969">MSDPTQAESSLASDTLAILGAVRGLAAAALKPTDDESEDQDVSELLVDGLLDVGAVARVRKIRLHVAEQTVYEPEPLSAGQVEAVSASSMRETLSTVEPIARRGDEGEIVALMTPLVSRTGAIDLFVLEAGVGAEGLSPIHSAMVATLRDQAAAALAVRRAQTEARLDPLTGCLNHGAMKAQLDKEVARAQRRSGRLACVMLDLDDFKAVNESHGHPVGDQLLRTAAAAMLEECRSYDFCCRYGGDEFLVILPDTGIVDAVRTAERLRAAVARSVVEHGGATIAVQATAGVADWQIGESAASLLERVDQALIAGKGAGKDGVGLA</sequence>
<dbReference type="EMBL" id="CADCVJ010000113">
    <property type="protein sequence ID" value="CAA9473744.1"/>
    <property type="molecule type" value="Genomic_DNA"/>
</dbReference>
<dbReference type="AlphaFoldDB" id="A0A6J4RIS9"/>
<dbReference type="FunFam" id="3.30.70.270:FF:000001">
    <property type="entry name" value="Diguanylate cyclase domain protein"/>
    <property type="match status" value="1"/>
</dbReference>
<dbReference type="GO" id="GO:1902201">
    <property type="term" value="P:negative regulation of bacterial-type flagellum-dependent cell motility"/>
    <property type="evidence" value="ECO:0007669"/>
    <property type="project" value="TreeGrafter"/>
</dbReference>